<evidence type="ECO:0000313" key="1">
    <source>
        <dbReference type="EMBL" id="KXB68089.1"/>
    </source>
</evidence>
<proteinExistence type="predicted"/>
<sequence length="41" mass="4872">MKKQREKLEKDFIKTPQKSSVRGDITIFTLTISKYEKNVQN</sequence>
<comment type="caution">
    <text evidence="1">The sequence shown here is derived from an EMBL/GenBank/DDBJ whole genome shotgun (WGS) entry which is preliminary data.</text>
</comment>
<keyword evidence="2" id="KW-1185">Reference proteome</keyword>
<dbReference type="EMBL" id="LSDG01000008">
    <property type="protein sequence ID" value="KXB68089.1"/>
    <property type="molecule type" value="Genomic_DNA"/>
</dbReference>
<dbReference type="Proteomes" id="UP000070442">
    <property type="component" value="Unassembled WGS sequence"/>
</dbReference>
<reference evidence="2" key="1">
    <citation type="submission" date="2016-01" db="EMBL/GenBank/DDBJ databases">
        <authorList>
            <person name="Mitreva M."/>
            <person name="Pepin K.H."/>
            <person name="Mihindukulasuriya K.A."/>
            <person name="Fulton R."/>
            <person name="Fronick C."/>
            <person name="O'Laughlin M."/>
            <person name="Miner T."/>
            <person name="Herter B."/>
            <person name="Rosa B.A."/>
            <person name="Cordes M."/>
            <person name="Tomlinson C."/>
            <person name="Wollam A."/>
            <person name="Palsikar V.B."/>
            <person name="Mardis E.R."/>
            <person name="Wilson R.K."/>
        </authorList>
    </citation>
    <scope>NUCLEOTIDE SEQUENCE [LARGE SCALE GENOMIC DNA]</scope>
    <source>
        <strain evidence="2">DNF00729</strain>
    </source>
</reference>
<name>A0A134AKB4_9FIRM</name>
<dbReference type="PATRIC" id="fig|755172.3.peg.392"/>
<accession>A0A134AKB4</accession>
<gene>
    <name evidence="1" type="ORF">HMPREF1863_00407</name>
</gene>
<evidence type="ECO:0000313" key="2">
    <source>
        <dbReference type="Proteomes" id="UP000070442"/>
    </source>
</evidence>
<dbReference type="STRING" id="755172.HMPREF1863_00407"/>
<organism evidence="1 2">
    <name type="scientific">Aedoeadaptatus coxii</name>
    <dbReference type="NCBI Taxonomy" id="755172"/>
    <lineage>
        <taxon>Bacteria</taxon>
        <taxon>Bacillati</taxon>
        <taxon>Bacillota</taxon>
        <taxon>Tissierellia</taxon>
        <taxon>Tissierellales</taxon>
        <taxon>Peptoniphilaceae</taxon>
        <taxon>Aedoeadaptatus</taxon>
    </lineage>
</organism>
<protein>
    <submittedName>
        <fullName evidence="1">Uncharacterized protein</fullName>
    </submittedName>
</protein>
<dbReference type="AlphaFoldDB" id="A0A134AKB4"/>